<accession>A0ABS8VBV5</accession>
<reference evidence="1 2" key="1">
    <citation type="journal article" date="2021" name="BMC Genomics">
        <title>Datura genome reveals duplications of psychoactive alkaloid biosynthetic genes and high mutation rate following tissue culture.</title>
        <authorList>
            <person name="Rajewski A."/>
            <person name="Carter-House D."/>
            <person name="Stajich J."/>
            <person name="Litt A."/>
        </authorList>
    </citation>
    <scope>NUCLEOTIDE SEQUENCE [LARGE SCALE GENOMIC DNA]</scope>
    <source>
        <strain evidence="1">AR-01</strain>
    </source>
</reference>
<name>A0ABS8VBV5_DATST</name>
<protein>
    <submittedName>
        <fullName evidence="1">Uncharacterized protein</fullName>
    </submittedName>
</protein>
<organism evidence="1 2">
    <name type="scientific">Datura stramonium</name>
    <name type="common">Jimsonweed</name>
    <name type="synonym">Common thornapple</name>
    <dbReference type="NCBI Taxonomy" id="4076"/>
    <lineage>
        <taxon>Eukaryota</taxon>
        <taxon>Viridiplantae</taxon>
        <taxon>Streptophyta</taxon>
        <taxon>Embryophyta</taxon>
        <taxon>Tracheophyta</taxon>
        <taxon>Spermatophyta</taxon>
        <taxon>Magnoliopsida</taxon>
        <taxon>eudicotyledons</taxon>
        <taxon>Gunneridae</taxon>
        <taxon>Pentapetalae</taxon>
        <taxon>asterids</taxon>
        <taxon>lamiids</taxon>
        <taxon>Solanales</taxon>
        <taxon>Solanaceae</taxon>
        <taxon>Solanoideae</taxon>
        <taxon>Datureae</taxon>
        <taxon>Datura</taxon>
    </lineage>
</organism>
<evidence type="ECO:0000313" key="1">
    <source>
        <dbReference type="EMBL" id="MCD9644226.1"/>
    </source>
</evidence>
<evidence type="ECO:0000313" key="2">
    <source>
        <dbReference type="Proteomes" id="UP000823775"/>
    </source>
</evidence>
<dbReference type="EMBL" id="JACEIK010004108">
    <property type="protein sequence ID" value="MCD9644226.1"/>
    <property type="molecule type" value="Genomic_DNA"/>
</dbReference>
<dbReference type="Proteomes" id="UP000823775">
    <property type="component" value="Unassembled WGS sequence"/>
</dbReference>
<gene>
    <name evidence="1" type="ORF">HAX54_032374</name>
</gene>
<comment type="caution">
    <text evidence="1">The sequence shown here is derived from an EMBL/GenBank/DDBJ whole genome shotgun (WGS) entry which is preliminary data.</text>
</comment>
<proteinExistence type="predicted"/>
<feature type="non-terminal residue" evidence="1">
    <location>
        <position position="1"/>
    </location>
</feature>
<sequence length="104" mass="11665">KLLVTMTLSSSGRSEKVEASTSCRPPLCIRLRVPHWTLKALPTKKRQAPLGSSRRHSPRLVDYRISCCDLVVNIQRIGLNLFQGSQLHIPYLEGFLGLKLALDI</sequence>
<keyword evidence="2" id="KW-1185">Reference proteome</keyword>